<name>A0AAD4GX37_ASPNN</name>
<evidence type="ECO:0000256" key="1">
    <source>
        <dbReference type="ARBA" id="ARBA00022737"/>
    </source>
</evidence>
<feature type="compositionally biased region" description="Basic and acidic residues" evidence="4">
    <location>
        <begin position="521"/>
        <end position="531"/>
    </location>
</feature>
<dbReference type="Proteomes" id="UP001194746">
    <property type="component" value="Unassembled WGS sequence"/>
</dbReference>
<evidence type="ECO:0000256" key="4">
    <source>
        <dbReference type="SAM" id="MobiDB-lite"/>
    </source>
</evidence>
<accession>A0AAD4GX37</accession>
<sequence>MAEGDSCGPESSDMEDLHDMICRRRNRLVNIIKQNDLSQLRQFIASHPPEAVIAPGSAYMDDTWSTAAAYGSPEALQMVLEVYAAAPDVVERFDTKINLLPDACRVANIDIVRFILDSHNSPDNRLPVGTVDLHQKCVCGDTPILLAAESLMHPEIDPDGEDKDLPLKWVGDSIARSHRLIHLLLDLGCSATDVVVWPTGTSHSRDQVLKSVLGFAVSRANTLLLQRLINTGADIHLKHRHLHNTRVTLQFKFPNTYDVTTLHLAALFNNYNAVKFLLDYQHQNQSTRPDLASSCDSEKRLPLHWAASGAGDPNCRLLGQQLRIAETLRLLLDYDSTGVNHVDNSGFTPLHYAAMDHAGCGCSQHAKLAISTLLECRADPKLADSSGRTILHLLGYRSQSIPIETTLLQFILSHGVDINHPENNGKTALHIFARNLRQVSAAKFFIQYGANIRARNNLWETPFHAAARGVLNPNDFDRGASDKDLMAENKIRLQDEIMCALQEAAGEDHTMLMAQPNAEGKTPRELLEETRNQWQQGRPPPSPGFGRGRGWGRGRLPEGV</sequence>
<evidence type="ECO:0000256" key="2">
    <source>
        <dbReference type="ARBA" id="ARBA00023043"/>
    </source>
</evidence>
<evidence type="ECO:0008006" key="7">
    <source>
        <dbReference type="Google" id="ProtNLM"/>
    </source>
</evidence>
<gene>
    <name evidence="5" type="ORF">FE257_001575</name>
</gene>
<dbReference type="SUPFAM" id="SSF48403">
    <property type="entry name" value="Ankyrin repeat"/>
    <property type="match status" value="1"/>
</dbReference>
<evidence type="ECO:0000313" key="6">
    <source>
        <dbReference type="Proteomes" id="UP001194746"/>
    </source>
</evidence>
<keyword evidence="6" id="KW-1185">Reference proteome</keyword>
<protein>
    <recommendedName>
        <fullName evidence="7">Ankyrin</fullName>
    </recommendedName>
</protein>
<reference evidence="5" key="2">
    <citation type="submission" date="2020-02" db="EMBL/GenBank/DDBJ databases">
        <authorList>
            <person name="Gilchrist C.L.M."/>
            <person name="Chooi Y.-H."/>
        </authorList>
    </citation>
    <scope>NUCLEOTIDE SEQUENCE</scope>
    <source>
        <strain evidence="5">MST-FP2251</strain>
    </source>
</reference>
<dbReference type="PANTHER" id="PTHR24198:SF165">
    <property type="entry name" value="ANKYRIN REPEAT-CONTAINING PROTEIN-RELATED"/>
    <property type="match status" value="1"/>
</dbReference>
<dbReference type="PROSITE" id="PS50088">
    <property type="entry name" value="ANK_REPEAT"/>
    <property type="match status" value="1"/>
</dbReference>
<dbReference type="Pfam" id="PF12796">
    <property type="entry name" value="Ank_2"/>
    <property type="match status" value="2"/>
</dbReference>
<keyword evidence="1" id="KW-0677">Repeat</keyword>
<feature type="repeat" description="ANK" evidence="3">
    <location>
        <begin position="424"/>
        <end position="457"/>
    </location>
</feature>
<dbReference type="PROSITE" id="PS50297">
    <property type="entry name" value="ANK_REP_REGION"/>
    <property type="match status" value="1"/>
</dbReference>
<evidence type="ECO:0000256" key="3">
    <source>
        <dbReference type="PROSITE-ProRule" id="PRU00023"/>
    </source>
</evidence>
<dbReference type="InterPro" id="IPR002110">
    <property type="entry name" value="Ankyrin_rpt"/>
</dbReference>
<keyword evidence="2 3" id="KW-0040">ANK repeat</keyword>
<comment type="caution">
    <text evidence="5">The sequence shown here is derived from an EMBL/GenBank/DDBJ whole genome shotgun (WGS) entry which is preliminary data.</text>
</comment>
<evidence type="ECO:0000313" key="5">
    <source>
        <dbReference type="EMBL" id="KAF9892466.1"/>
    </source>
</evidence>
<feature type="region of interest" description="Disordered" evidence="4">
    <location>
        <begin position="517"/>
        <end position="560"/>
    </location>
</feature>
<dbReference type="PANTHER" id="PTHR24198">
    <property type="entry name" value="ANKYRIN REPEAT AND PROTEIN KINASE DOMAIN-CONTAINING PROTEIN"/>
    <property type="match status" value="1"/>
</dbReference>
<proteinExistence type="predicted"/>
<reference evidence="5" key="1">
    <citation type="journal article" date="2019" name="Beilstein J. Org. Chem.">
        <title>Nanangenines: drimane sesquiterpenoids as the dominant metabolite cohort of a novel Australian fungus, Aspergillus nanangensis.</title>
        <authorList>
            <person name="Lacey H.J."/>
            <person name="Gilchrist C.L.M."/>
            <person name="Crombie A."/>
            <person name="Kalaitzis J.A."/>
            <person name="Vuong D."/>
            <person name="Rutledge P.J."/>
            <person name="Turner P."/>
            <person name="Pitt J.I."/>
            <person name="Lacey E."/>
            <person name="Chooi Y.H."/>
            <person name="Piggott A.M."/>
        </authorList>
    </citation>
    <scope>NUCLEOTIDE SEQUENCE</scope>
    <source>
        <strain evidence="5">MST-FP2251</strain>
    </source>
</reference>
<dbReference type="SMART" id="SM00248">
    <property type="entry name" value="ANK"/>
    <property type="match status" value="8"/>
</dbReference>
<dbReference type="Gene3D" id="1.25.40.20">
    <property type="entry name" value="Ankyrin repeat-containing domain"/>
    <property type="match status" value="3"/>
</dbReference>
<dbReference type="EMBL" id="VCAU01000012">
    <property type="protein sequence ID" value="KAF9892466.1"/>
    <property type="molecule type" value="Genomic_DNA"/>
</dbReference>
<dbReference type="InterPro" id="IPR036770">
    <property type="entry name" value="Ankyrin_rpt-contain_sf"/>
</dbReference>
<organism evidence="5 6">
    <name type="scientific">Aspergillus nanangensis</name>
    <dbReference type="NCBI Taxonomy" id="2582783"/>
    <lineage>
        <taxon>Eukaryota</taxon>
        <taxon>Fungi</taxon>
        <taxon>Dikarya</taxon>
        <taxon>Ascomycota</taxon>
        <taxon>Pezizomycotina</taxon>
        <taxon>Eurotiomycetes</taxon>
        <taxon>Eurotiomycetidae</taxon>
        <taxon>Eurotiales</taxon>
        <taxon>Aspergillaceae</taxon>
        <taxon>Aspergillus</taxon>
        <taxon>Aspergillus subgen. Circumdati</taxon>
    </lineage>
</organism>
<dbReference type="AlphaFoldDB" id="A0AAD4GX37"/>